<dbReference type="InParanoid" id="A0A2I1DKY8"/>
<sequence>MRGRRIICFFIACMPILPAAEAYAGDSIMKAPPESASKKAILQQNSDFFYPKLTLQSSVSYAYSDQNTINLNGFLALGAIFLGNISVSKVKSSIFTFTESAYYP</sequence>
<feature type="signal peptide" evidence="1">
    <location>
        <begin position="1"/>
        <end position="24"/>
    </location>
</feature>
<name>A0A2I1DKY8_9PROT</name>
<dbReference type="EMBL" id="MXAV01000035">
    <property type="protein sequence ID" value="PKY10516.1"/>
    <property type="molecule type" value="Genomic_DNA"/>
</dbReference>
<feature type="non-terminal residue" evidence="2">
    <location>
        <position position="104"/>
    </location>
</feature>
<dbReference type="Proteomes" id="UP000234329">
    <property type="component" value="Unassembled WGS sequence"/>
</dbReference>
<organism evidence="2 3">
    <name type="scientific">Acidithiobacillus marinus</name>
    <dbReference type="NCBI Taxonomy" id="187490"/>
    <lineage>
        <taxon>Bacteria</taxon>
        <taxon>Pseudomonadati</taxon>
        <taxon>Pseudomonadota</taxon>
        <taxon>Acidithiobacillia</taxon>
        <taxon>Acidithiobacillales</taxon>
        <taxon>Acidithiobacillaceae</taxon>
        <taxon>Acidithiobacillus</taxon>
    </lineage>
</organism>
<comment type="caution">
    <text evidence="2">The sequence shown here is derived from an EMBL/GenBank/DDBJ whole genome shotgun (WGS) entry which is preliminary data.</text>
</comment>
<proteinExistence type="predicted"/>
<feature type="chain" id="PRO_5014151597" evidence="1">
    <location>
        <begin position="25"/>
        <end position="104"/>
    </location>
</feature>
<evidence type="ECO:0000256" key="1">
    <source>
        <dbReference type="SAM" id="SignalP"/>
    </source>
</evidence>
<evidence type="ECO:0000313" key="3">
    <source>
        <dbReference type="Proteomes" id="UP000234329"/>
    </source>
</evidence>
<evidence type="ECO:0000313" key="2">
    <source>
        <dbReference type="EMBL" id="PKY10516.1"/>
    </source>
</evidence>
<accession>A0A2I1DKY8</accession>
<keyword evidence="1" id="KW-0732">Signal</keyword>
<reference evidence="2 3" key="1">
    <citation type="submission" date="2017-03" db="EMBL/GenBank/DDBJ databases">
        <title>Draft genime sequence of the acidophilic sulfur-oxidizing bacterium Acidithiobacillus sp. SH, isolated from seawater.</title>
        <authorList>
            <person name="Sharmin S."/>
            <person name="Tokuhisa M."/>
            <person name="Kanao T."/>
            <person name="Kamimura K."/>
        </authorList>
    </citation>
    <scope>NUCLEOTIDE SEQUENCE [LARGE SCALE GENOMIC DNA]</scope>
    <source>
        <strain evidence="2 3">SH</strain>
    </source>
</reference>
<keyword evidence="3" id="KW-1185">Reference proteome</keyword>
<protein>
    <submittedName>
        <fullName evidence="2">Uncharacterized protein</fullName>
    </submittedName>
</protein>
<dbReference type="AlphaFoldDB" id="A0A2I1DKY8"/>
<gene>
    <name evidence="2" type="ORF">B1757_09495</name>
</gene>